<accession>Q0V4L3</accession>
<evidence type="ECO:0000313" key="2">
    <source>
        <dbReference type="EMBL" id="EAT92546.1"/>
    </source>
</evidence>
<feature type="compositionally biased region" description="Low complexity" evidence="1">
    <location>
        <begin position="1"/>
        <end position="17"/>
    </location>
</feature>
<organism evidence="2 3">
    <name type="scientific">Phaeosphaeria nodorum (strain SN15 / ATCC MYA-4574 / FGSC 10173)</name>
    <name type="common">Glume blotch fungus</name>
    <name type="synonym">Parastagonospora nodorum</name>
    <dbReference type="NCBI Taxonomy" id="321614"/>
    <lineage>
        <taxon>Eukaryota</taxon>
        <taxon>Fungi</taxon>
        <taxon>Dikarya</taxon>
        <taxon>Ascomycota</taxon>
        <taxon>Pezizomycotina</taxon>
        <taxon>Dothideomycetes</taxon>
        <taxon>Pleosporomycetidae</taxon>
        <taxon>Pleosporales</taxon>
        <taxon>Pleosporineae</taxon>
        <taxon>Phaeosphaeriaceae</taxon>
        <taxon>Parastagonospora</taxon>
    </lineage>
</organism>
<dbReference type="InParanoid" id="Q0V4L3"/>
<sequence>MSDPAATQPTTPTQSPPNEAFTAMDMENDTKSEAFAIDHDSAYITQPQPASRRYSAPKADRDTFDSQQAFLDSLHPIEIEDVEEDEQKCPLCWKQFGEGPDPGHDNSERPVRLRCNHVYGDKCLADLFRLPETSRVKLHPLRFFPGDKGHLLGQILCKYRQSLGAEFRNRNDVELFEKFLTSIEIPSGPPKPEDYWNSILVGIFKMIDHRSIVDITFMENAVVLDQGEPLPDAIATPRHSFPTQDPTVSPSGLPRLNQRMVGAVSPHSLPFPKPPVGKPEFDTNFFTSGVLHDASDDTASPQPLMSAPGLSTPSKTISRFDPQKEGWASPFQQVSTDSLKSPPQHANPVLSSETSIKTTSSNNKPLKPWMEALNTAETKFDKLSALRNEKLNEKTESMSMTEVQLAAQAIVQGVSTDQLALSNTSPGCLLARQNEREHMSRDRKTLLARKLVDVLEKYEASQGTVPISYMPQLQHSLVLSPYLLFFRVPIHIRDRASTSCELYPHIRRHMVERDGILSVCERSRIILLRSLCTDCELDEISQTALPTPTEVTWARHAASNPDSCPLCQEVLFRSIRTRSFSGIPPHPFTEDAATTQ</sequence>
<feature type="region of interest" description="Disordered" evidence="1">
    <location>
        <begin position="40"/>
        <end position="59"/>
    </location>
</feature>
<feature type="compositionally biased region" description="Polar residues" evidence="1">
    <location>
        <begin position="330"/>
        <end position="341"/>
    </location>
</feature>
<reference evidence="3" key="1">
    <citation type="journal article" date="2007" name="Plant Cell">
        <title>Dothideomycete-plant interactions illuminated by genome sequencing and EST analysis of the wheat pathogen Stagonospora nodorum.</title>
        <authorList>
            <person name="Hane J.K."/>
            <person name="Lowe R.G."/>
            <person name="Solomon P.S."/>
            <person name="Tan K.C."/>
            <person name="Schoch C.L."/>
            <person name="Spatafora J.W."/>
            <person name="Crous P.W."/>
            <person name="Kodira C."/>
            <person name="Birren B.W."/>
            <person name="Galagan J.E."/>
            <person name="Torriani S.F."/>
            <person name="McDonald B.A."/>
            <person name="Oliver R.P."/>
        </authorList>
    </citation>
    <scope>NUCLEOTIDE SEQUENCE [LARGE SCALE GENOMIC DNA]</scope>
    <source>
        <strain evidence="3">SN15 / ATCC MYA-4574 / FGSC 10173</strain>
    </source>
</reference>
<evidence type="ECO:0000256" key="1">
    <source>
        <dbReference type="SAM" id="MobiDB-lite"/>
    </source>
</evidence>
<protein>
    <recommendedName>
        <fullName evidence="4">RING-type domain-containing protein</fullName>
    </recommendedName>
</protein>
<dbReference type="GeneID" id="5967792"/>
<dbReference type="KEGG" id="pno:SNOG_01051"/>
<evidence type="ECO:0008006" key="4">
    <source>
        <dbReference type="Google" id="ProtNLM"/>
    </source>
</evidence>
<dbReference type="Proteomes" id="UP000001055">
    <property type="component" value="Unassembled WGS sequence"/>
</dbReference>
<name>Q0V4L3_PHANO</name>
<feature type="compositionally biased region" description="Polar residues" evidence="1">
    <location>
        <begin position="297"/>
        <end position="317"/>
    </location>
</feature>
<gene>
    <name evidence="2" type="ORF">SNOG_01051</name>
</gene>
<proteinExistence type="predicted"/>
<dbReference type="Gene3D" id="3.30.40.10">
    <property type="entry name" value="Zinc/RING finger domain, C3HC4 (zinc finger)"/>
    <property type="match status" value="1"/>
</dbReference>
<dbReference type="RefSeq" id="XP_001791710.1">
    <property type="nucleotide sequence ID" value="XM_001791658.1"/>
</dbReference>
<feature type="compositionally biased region" description="Polar residues" evidence="1">
    <location>
        <begin position="349"/>
        <end position="364"/>
    </location>
</feature>
<dbReference type="SUPFAM" id="SSF57850">
    <property type="entry name" value="RING/U-box"/>
    <property type="match status" value="1"/>
</dbReference>
<dbReference type="InterPro" id="IPR013083">
    <property type="entry name" value="Znf_RING/FYVE/PHD"/>
</dbReference>
<dbReference type="EMBL" id="CH445325">
    <property type="protein sequence ID" value="EAT92546.1"/>
    <property type="molecule type" value="Genomic_DNA"/>
</dbReference>
<evidence type="ECO:0000313" key="3">
    <source>
        <dbReference type="Proteomes" id="UP000001055"/>
    </source>
</evidence>
<dbReference type="AlphaFoldDB" id="Q0V4L3"/>
<feature type="region of interest" description="Disordered" evidence="1">
    <location>
        <begin position="1"/>
        <end position="27"/>
    </location>
</feature>
<dbReference type="VEuPathDB" id="FungiDB:JI435_010510"/>
<feature type="region of interest" description="Disordered" evidence="1">
    <location>
        <begin position="292"/>
        <end position="366"/>
    </location>
</feature>